<evidence type="ECO:0000256" key="5">
    <source>
        <dbReference type="ARBA" id="ARBA00022842"/>
    </source>
</evidence>
<evidence type="ECO:0000256" key="6">
    <source>
        <dbReference type="ARBA" id="ARBA00023118"/>
    </source>
</evidence>
<proteinExistence type="predicted"/>
<evidence type="ECO:0000256" key="2">
    <source>
        <dbReference type="ARBA" id="ARBA00022723"/>
    </source>
</evidence>
<sequence>MGWRSVIITQHAKLSYSAHMMRVQTGDGINQIPIEDIDLLLISTTQAVISSALISELAKNNTKVIFTDTKNQPICETQNYYPNNRGLNLLKRQFNWNEDRQQKLWTKI</sequence>
<keyword evidence="4 7" id="KW-0378">Hydrolase</keyword>
<evidence type="ECO:0000313" key="7">
    <source>
        <dbReference type="EMBL" id="HIX01162.1"/>
    </source>
</evidence>
<gene>
    <name evidence="7" type="ORF">H9861_00185</name>
</gene>
<dbReference type="Proteomes" id="UP000823963">
    <property type="component" value="Unassembled WGS sequence"/>
</dbReference>
<keyword evidence="2" id="KW-0479">Metal-binding</keyword>
<comment type="caution">
    <text evidence="7">The sequence shown here is derived from an EMBL/GenBank/DDBJ whole genome shotgun (WGS) entry which is preliminary data.</text>
</comment>
<organism evidence="7 8">
    <name type="scientific">Candidatus Ligilactobacillus excrementigallinarum</name>
    <dbReference type="NCBI Taxonomy" id="2838641"/>
    <lineage>
        <taxon>Bacteria</taxon>
        <taxon>Bacillati</taxon>
        <taxon>Bacillota</taxon>
        <taxon>Bacilli</taxon>
        <taxon>Lactobacillales</taxon>
        <taxon>Lactobacillaceae</taxon>
        <taxon>Ligilactobacillus</taxon>
    </lineage>
</organism>
<keyword evidence="3 7" id="KW-0255">Endonuclease</keyword>
<protein>
    <submittedName>
        <fullName evidence="7">CRISPR-associated endonuclease Cas1</fullName>
        <ecNumber evidence="7">3.1.-.-</ecNumber>
    </submittedName>
</protein>
<name>A0A9D1UVF1_9LACO</name>
<dbReference type="AlphaFoldDB" id="A0A9D1UVF1"/>
<evidence type="ECO:0000313" key="8">
    <source>
        <dbReference type="Proteomes" id="UP000823963"/>
    </source>
</evidence>
<dbReference type="Gene3D" id="3.100.10.20">
    <property type="entry name" value="CRISPR-associated endonuclease Cas1, N-terminal domain"/>
    <property type="match status" value="1"/>
</dbReference>
<dbReference type="GO" id="GO:0016787">
    <property type="term" value="F:hydrolase activity"/>
    <property type="evidence" value="ECO:0007669"/>
    <property type="project" value="UniProtKB-KW"/>
</dbReference>
<dbReference type="Pfam" id="PF01867">
    <property type="entry name" value="Cas_Cas1"/>
    <property type="match status" value="1"/>
</dbReference>
<dbReference type="InterPro" id="IPR042211">
    <property type="entry name" value="CRISPR-assoc_Cas1_N"/>
</dbReference>
<dbReference type="GO" id="GO:0003676">
    <property type="term" value="F:nucleic acid binding"/>
    <property type="evidence" value="ECO:0007669"/>
    <property type="project" value="InterPro"/>
</dbReference>
<dbReference type="GO" id="GO:0043571">
    <property type="term" value="P:maintenance of CRISPR repeat elements"/>
    <property type="evidence" value="ECO:0007669"/>
    <property type="project" value="InterPro"/>
</dbReference>
<accession>A0A9D1UVF1</accession>
<keyword evidence="1" id="KW-0540">Nuclease</keyword>
<feature type="non-terminal residue" evidence="7">
    <location>
        <position position="108"/>
    </location>
</feature>
<dbReference type="GO" id="GO:0051607">
    <property type="term" value="P:defense response to virus"/>
    <property type="evidence" value="ECO:0007669"/>
    <property type="project" value="UniProtKB-KW"/>
</dbReference>
<dbReference type="EC" id="3.1.-.-" evidence="7"/>
<dbReference type="GO" id="GO:0046872">
    <property type="term" value="F:metal ion binding"/>
    <property type="evidence" value="ECO:0007669"/>
    <property type="project" value="UniProtKB-KW"/>
</dbReference>
<reference evidence="7" key="1">
    <citation type="journal article" date="2021" name="PeerJ">
        <title>Extensive microbial diversity within the chicken gut microbiome revealed by metagenomics and culture.</title>
        <authorList>
            <person name="Gilroy R."/>
            <person name="Ravi A."/>
            <person name="Getino M."/>
            <person name="Pursley I."/>
            <person name="Horton D.L."/>
            <person name="Alikhan N.F."/>
            <person name="Baker D."/>
            <person name="Gharbi K."/>
            <person name="Hall N."/>
            <person name="Watson M."/>
            <person name="Adriaenssens E.M."/>
            <person name="Foster-Nyarko E."/>
            <person name="Jarju S."/>
            <person name="Secka A."/>
            <person name="Antonio M."/>
            <person name="Oren A."/>
            <person name="Chaudhuri R.R."/>
            <person name="La Ragione R."/>
            <person name="Hildebrand F."/>
            <person name="Pallen M.J."/>
        </authorList>
    </citation>
    <scope>NUCLEOTIDE SEQUENCE</scope>
    <source>
        <strain evidence="7">6627</strain>
    </source>
</reference>
<dbReference type="GO" id="GO:0004519">
    <property type="term" value="F:endonuclease activity"/>
    <property type="evidence" value="ECO:0007669"/>
    <property type="project" value="UniProtKB-KW"/>
</dbReference>
<evidence type="ECO:0000256" key="1">
    <source>
        <dbReference type="ARBA" id="ARBA00022722"/>
    </source>
</evidence>
<keyword evidence="6" id="KW-0051">Antiviral defense</keyword>
<evidence type="ECO:0000256" key="4">
    <source>
        <dbReference type="ARBA" id="ARBA00022801"/>
    </source>
</evidence>
<dbReference type="EMBL" id="DXFP01000003">
    <property type="protein sequence ID" value="HIX01162.1"/>
    <property type="molecule type" value="Genomic_DNA"/>
</dbReference>
<dbReference type="InterPro" id="IPR002729">
    <property type="entry name" value="CRISPR-assoc_Cas1"/>
</dbReference>
<keyword evidence="5" id="KW-0460">Magnesium</keyword>
<evidence type="ECO:0000256" key="3">
    <source>
        <dbReference type="ARBA" id="ARBA00022759"/>
    </source>
</evidence>
<reference evidence="7" key="2">
    <citation type="submission" date="2021-04" db="EMBL/GenBank/DDBJ databases">
        <authorList>
            <person name="Gilroy R."/>
        </authorList>
    </citation>
    <scope>NUCLEOTIDE SEQUENCE</scope>
    <source>
        <strain evidence="7">6627</strain>
    </source>
</reference>